<evidence type="ECO:0000313" key="4">
    <source>
        <dbReference type="Proteomes" id="UP000440498"/>
    </source>
</evidence>
<dbReference type="Proteomes" id="UP000440498">
    <property type="component" value="Unassembled WGS sequence"/>
</dbReference>
<dbReference type="InterPro" id="IPR024361">
    <property type="entry name" value="BACON"/>
</dbReference>
<dbReference type="Gene3D" id="2.60.40.10">
    <property type="entry name" value="Immunoglobulins"/>
    <property type="match status" value="1"/>
</dbReference>
<name>A0A6A7N6F3_9BURK</name>
<dbReference type="InterPro" id="IPR015943">
    <property type="entry name" value="WD40/YVTN_repeat-like_dom_sf"/>
</dbReference>
<feature type="chain" id="PRO_5025493313" evidence="1">
    <location>
        <begin position="21"/>
        <end position="866"/>
    </location>
</feature>
<organism evidence="3 4">
    <name type="scientific">Rugamonas aquatica</name>
    <dbReference type="NCBI Taxonomy" id="2743357"/>
    <lineage>
        <taxon>Bacteria</taxon>
        <taxon>Pseudomonadati</taxon>
        <taxon>Pseudomonadota</taxon>
        <taxon>Betaproteobacteria</taxon>
        <taxon>Burkholderiales</taxon>
        <taxon>Oxalobacteraceae</taxon>
        <taxon>Telluria group</taxon>
        <taxon>Rugamonas</taxon>
    </lineage>
</organism>
<dbReference type="RefSeq" id="WP_152839724.1">
    <property type="nucleotide sequence ID" value="NZ_WHUG01000008.1"/>
</dbReference>
<evidence type="ECO:0000256" key="1">
    <source>
        <dbReference type="SAM" id="SignalP"/>
    </source>
</evidence>
<dbReference type="Gene3D" id="2.130.10.10">
    <property type="entry name" value="YVTN repeat-like/Quinoprotein amine dehydrogenase"/>
    <property type="match status" value="2"/>
</dbReference>
<sequence length="866" mass="87826">MLRPSSAYALPLLIAALLTGCGGGGGGGNSGTPDNGNPAATPALSFNPSTVRATVSAGTSLTLNVIATVTRPGDFANAASVFASVVDSNGVIVPNAQVVRDSDTQYHAVLQTAPSLAAGTYTGNFSVRLCRDSACAAQFPGSPMQLPYNLQVVPAGQLAFTATPAVALNATAHLSGAAPVPVSVAIGGEGRNWSASTGGAAWLKPTPASGSGSGTLSVAFDATGLAVGDYSTTLTITASDGQSVALPVALSVQPSGLTTNTGGVVFNAINGAPIATQVVAIDTDDHSSLAWSAVSSDTWLRVSPASGASTPSTMVLTVDPTVAALASGSYPGSISLKANNLPARSLPVTLNLAKPTLSSSLNSISLGGTYGRDFTVNPSLTLSLNTVTNAWPWSLGTLPAWVTANSASTSVNQTGATVAFTAKPAAAQVGITSALVTATARVNGDSVPAQVLLTINKDKHKLIPSETGVGFSASPGWSRLTRTLTVSDNYNTFGGMSAASDQGWLVAGVNANKLILTADPTPLGPDTLNIATVTLTPLDADASAPETVRVALWKGTRTPVANVSTVLSYSNVATDPIRPYAYVHNGGAYIDVYNLYKGQKVATITGLGASLGDMVTSSNGDYLFLLNLSSRTITTIDLNTQQVLTQLPVNADKSTRLKVIRPNGVEMLVLSNGAAYLTSSGVRLNLPLTSGGTLAASGNGKSLLQQDENNSSVQITTLSVDYAALNGGTLFTARIPAASHGNTGSLGQDIAVSADGTRIYTASSTPKLCSILNPADLGVLGYLAAGDGTPNNIKLGSDGRIFCGTAVKSAFSDVWMYDTSGKLLNQFRLAATGRQLLPRQLAVSGDGMMMIGITDDGTATMVPVGP</sequence>
<dbReference type="PROSITE" id="PS51257">
    <property type="entry name" value="PROKAR_LIPOPROTEIN"/>
    <property type="match status" value="1"/>
</dbReference>
<protein>
    <submittedName>
        <fullName evidence="3">Quinoprotein amine dehydrogenase</fullName>
    </submittedName>
</protein>
<feature type="domain" description="BACON" evidence="2">
    <location>
        <begin position="192"/>
        <end position="246"/>
    </location>
</feature>
<evidence type="ECO:0000313" key="3">
    <source>
        <dbReference type="EMBL" id="MQA40462.1"/>
    </source>
</evidence>
<feature type="domain" description="BACON" evidence="2">
    <location>
        <begin position="283"/>
        <end position="327"/>
    </location>
</feature>
<keyword evidence="4" id="KW-1185">Reference proteome</keyword>
<evidence type="ECO:0000259" key="2">
    <source>
        <dbReference type="Pfam" id="PF19190"/>
    </source>
</evidence>
<comment type="caution">
    <text evidence="3">The sequence shown here is derived from an EMBL/GenBank/DDBJ whole genome shotgun (WGS) entry which is preliminary data.</text>
</comment>
<dbReference type="InterPro" id="IPR011044">
    <property type="entry name" value="Quino_amine_DH_bsu"/>
</dbReference>
<proteinExistence type="predicted"/>
<feature type="signal peptide" evidence="1">
    <location>
        <begin position="1"/>
        <end position="20"/>
    </location>
</feature>
<dbReference type="Pfam" id="PF19190">
    <property type="entry name" value="BACON_2"/>
    <property type="match status" value="2"/>
</dbReference>
<dbReference type="SUPFAM" id="SSF50969">
    <property type="entry name" value="YVTN repeat-like/Quinoprotein amine dehydrogenase"/>
    <property type="match status" value="2"/>
</dbReference>
<dbReference type="AlphaFoldDB" id="A0A6A7N6F3"/>
<reference evidence="3 4" key="1">
    <citation type="submission" date="2019-10" db="EMBL/GenBank/DDBJ databases">
        <title>Two novel species isolated from a subtropical stream in China.</title>
        <authorList>
            <person name="Lu H."/>
        </authorList>
    </citation>
    <scope>NUCLEOTIDE SEQUENCE [LARGE SCALE GENOMIC DNA]</scope>
    <source>
        <strain evidence="3 4">FT29W</strain>
    </source>
</reference>
<accession>A0A6A7N6F3</accession>
<keyword evidence="1" id="KW-0732">Signal</keyword>
<dbReference type="EMBL" id="WHUG01000008">
    <property type="protein sequence ID" value="MQA40462.1"/>
    <property type="molecule type" value="Genomic_DNA"/>
</dbReference>
<dbReference type="InterPro" id="IPR013783">
    <property type="entry name" value="Ig-like_fold"/>
</dbReference>
<gene>
    <name evidence="3" type="ORF">GEV02_20120</name>
</gene>